<sequence length="416" mass="42689">MHFSPSVVAAAAALLSASTVNAHMKMKTPVPFNFNALDNGPLDASGSDFPCKFDGSYSAQGGSVPPENVMAIGEEQILSFQGSAVHGGGSCQLSITEDKVPTKQSVWKVIHSIEGGCPAAVEGNLPENAYGSGASTFKFKIPDVVAPGDYTFAWTWLNRIGNREFYMNCAPITVTGGKKRRYTPTPPSKPVNSVSLAKRDELPEMFVANINGCMTKEGVDIRFPEPGPSVDLFGVLSNLISPGEPACTPSDGSAGPIAGEGGAPGSYNPGSGGSGGSSPSSSPAPTPSHTTPEKPPAVSPGFFATQAPQAPPAPPAAPATPPTQQPPSGQYGGGNAAPSGDGSSKTGPCTNEGEWNCIGGSQFQRCASGQWSVAMPMAAGTKCTPGSGPELAMAAIKKRGDNAMHRRRGHYLQHMS</sequence>
<feature type="signal peptide" evidence="2">
    <location>
        <begin position="1"/>
        <end position="22"/>
    </location>
</feature>
<dbReference type="OrthoDB" id="2342176at2759"/>
<proteinExistence type="predicted"/>
<reference evidence="3 4" key="1">
    <citation type="submission" date="2017-10" db="EMBL/GenBank/DDBJ databases">
        <title>Comparative genomics in systemic dimorphic fungi from Ajellomycetaceae.</title>
        <authorList>
            <person name="Munoz J.F."/>
            <person name="Mcewen J.G."/>
            <person name="Clay O.K."/>
            <person name="Cuomo C.A."/>
        </authorList>
    </citation>
    <scope>NUCLEOTIDE SEQUENCE [LARGE SCALE GENOMIC DNA]</scope>
    <source>
        <strain evidence="3 4">UAMH5409</strain>
    </source>
</reference>
<dbReference type="PANTHER" id="PTHR36182:SF2">
    <property type="entry name" value="LYTIC POLYSACCHARIDE MONOOXYGENASE"/>
    <property type="match status" value="1"/>
</dbReference>
<name>A0A2B7W966_9EURO</name>
<accession>A0A2B7W966</accession>
<dbReference type="Proteomes" id="UP000223968">
    <property type="component" value="Unassembled WGS sequence"/>
</dbReference>
<feature type="chain" id="PRO_5012789947" description="Lytic polysaccharide monooxygenase" evidence="2">
    <location>
        <begin position="23"/>
        <end position="416"/>
    </location>
</feature>
<feature type="compositionally biased region" description="Pro residues" evidence="1">
    <location>
        <begin position="309"/>
        <end position="325"/>
    </location>
</feature>
<evidence type="ECO:0000313" key="3">
    <source>
        <dbReference type="EMBL" id="PGG96083.1"/>
    </source>
</evidence>
<feature type="compositionally biased region" description="Gly residues" evidence="1">
    <location>
        <begin position="258"/>
        <end position="276"/>
    </location>
</feature>
<evidence type="ECO:0008006" key="5">
    <source>
        <dbReference type="Google" id="ProtNLM"/>
    </source>
</evidence>
<keyword evidence="4" id="KW-1185">Reference proteome</keyword>
<evidence type="ECO:0000256" key="2">
    <source>
        <dbReference type="SAM" id="SignalP"/>
    </source>
</evidence>
<keyword evidence="2" id="KW-0732">Signal</keyword>
<protein>
    <recommendedName>
        <fullName evidence="5">Lytic polysaccharide monooxygenase</fullName>
    </recommendedName>
</protein>
<comment type="caution">
    <text evidence="3">The sequence shown here is derived from an EMBL/GenBank/DDBJ whole genome shotgun (WGS) entry which is preliminary data.</text>
</comment>
<evidence type="ECO:0000256" key="1">
    <source>
        <dbReference type="SAM" id="MobiDB-lite"/>
    </source>
</evidence>
<feature type="region of interest" description="Disordered" evidence="1">
    <location>
        <begin position="244"/>
        <end position="348"/>
    </location>
</feature>
<organism evidence="3 4">
    <name type="scientific">Helicocarpus griseus UAMH5409</name>
    <dbReference type="NCBI Taxonomy" id="1447875"/>
    <lineage>
        <taxon>Eukaryota</taxon>
        <taxon>Fungi</taxon>
        <taxon>Dikarya</taxon>
        <taxon>Ascomycota</taxon>
        <taxon>Pezizomycotina</taxon>
        <taxon>Eurotiomycetes</taxon>
        <taxon>Eurotiomycetidae</taxon>
        <taxon>Onygenales</taxon>
        <taxon>Ajellomycetaceae</taxon>
        <taxon>Helicocarpus</taxon>
    </lineage>
</organism>
<dbReference type="Gene3D" id="2.70.50.70">
    <property type="match status" value="1"/>
</dbReference>
<dbReference type="AlphaFoldDB" id="A0A2B7W966"/>
<dbReference type="PANTHER" id="PTHR36182">
    <property type="entry name" value="PROTEIN, PUTATIVE (AFU_ORTHOLOGUE AFUA_6G10930)-RELATED"/>
    <property type="match status" value="1"/>
</dbReference>
<dbReference type="EMBL" id="PDNB01000296">
    <property type="protein sequence ID" value="PGG96083.1"/>
    <property type="molecule type" value="Genomic_DNA"/>
</dbReference>
<gene>
    <name evidence="3" type="ORF">AJ79_09740</name>
</gene>
<evidence type="ECO:0000313" key="4">
    <source>
        <dbReference type="Proteomes" id="UP000223968"/>
    </source>
</evidence>
<dbReference type="STRING" id="1447875.A0A2B7W966"/>